<dbReference type="Proteomes" id="UP000321570">
    <property type="component" value="Unassembled WGS sequence"/>
</dbReference>
<gene>
    <name evidence="5" type="ORF">HDID_LOCUS8163</name>
    <name evidence="6" type="ORF">WMSIL1_LOCUS4235</name>
</gene>
<keyword evidence="8" id="KW-1185">Reference proteome</keyword>
<dbReference type="SMART" id="SM00315">
    <property type="entry name" value="RGS"/>
    <property type="match status" value="1"/>
</dbReference>
<dbReference type="Pfam" id="PF00610">
    <property type="entry name" value="DEP"/>
    <property type="match status" value="1"/>
</dbReference>
<dbReference type="PROSITE" id="PS50186">
    <property type="entry name" value="DEP"/>
    <property type="match status" value="1"/>
</dbReference>
<evidence type="ECO:0000313" key="9">
    <source>
        <dbReference type="WBParaSite" id="HDID_0000816501-mRNA-1"/>
    </source>
</evidence>
<evidence type="ECO:0000256" key="1">
    <source>
        <dbReference type="ARBA" id="ARBA00022700"/>
    </source>
</evidence>
<reference evidence="9" key="1">
    <citation type="submission" date="2016-04" db="UniProtKB">
        <authorList>
            <consortium name="WormBaseParasite"/>
        </authorList>
    </citation>
    <scope>IDENTIFICATION</scope>
</reference>
<evidence type="ECO:0000259" key="4">
    <source>
        <dbReference type="PROSITE" id="PS50186"/>
    </source>
</evidence>
<dbReference type="EMBL" id="CABIJS010000122">
    <property type="protein sequence ID" value="VUZ44040.1"/>
    <property type="molecule type" value="Genomic_DNA"/>
</dbReference>
<dbReference type="InterPro" id="IPR036305">
    <property type="entry name" value="RGS_sf"/>
</dbReference>
<dbReference type="CDD" id="cd04450">
    <property type="entry name" value="DEP_RGS7-like"/>
    <property type="match status" value="1"/>
</dbReference>
<dbReference type="SUPFAM" id="SSF48097">
    <property type="entry name" value="Regulator of G-protein signaling, RGS"/>
    <property type="match status" value="1"/>
</dbReference>
<dbReference type="Gene3D" id="1.10.10.10">
    <property type="entry name" value="Winged helix-like DNA-binding domain superfamily/Winged helix DNA-binding domain"/>
    <property type="match status" value="1"/>
</dbReference>
<name>A0A158QF08_HYMDI</name>
<reference evidence="5 7" key="2">
    <citation type="submission" date="2018-11" db="EMBL/GenBank/DDBJ databases">
        <authorList>
            <consortium name="Pathogen Informatics"/>
        </authorList>
    </citation>
    <scope>NUCLEOTIDE SEQUENCE [LARGE SCALE GENOMIC DNA]</scope>
</reference>
<dbReference type="PRINTS" id="PR01301">
    <property type="entry name" value="RGSPROTEIN"/>
</dbReference>
<dbReference type="WBParaSite" id="HDID_0000816501-mRNA-1">
    <property type="protein sequence ID" value="HDID_0000816501-mRNA-1"/>
    <property type="gene ID" value="HDID_0000816501"/>
</dbReference>
<dbReference type="Pfam" id="PF18148">
    <property type="entry name" value="RGS_DHEX"/>
    <property type="match status" value="1"/>
</dbReference>
<evidence type="ECO:0000313" key="5">
    <source>
        <dbReference type="EMBL" id="VDL60481.1"/>
    </source>
</evidence>
<evidence type="ECO:0000313" key="8">
    <source>
        <dbReference type="Proteomes" id="UP000321570"/>
    </source>
</evidence>
<dbReference type="GO" id="GO:0008277">
    <property type="term" value="P:regulation of G protein-coupled receptor signaling pathway"/>
    <property type="evidence" value="ECO:0007669"/>
    <property type="project" value="InterPro"/>
</dbReference>
<protein>
    <submittedName>
        <fullName evidence="9">RGS domain-containing protein</fullName>
    </submittedName>
</protein>
<proteinExistence type="predicted"/>
<dbReference type="GO" id="GO:0009968">
    <property type="term" value="P:negative regulation of signal transduction"/>
    <property type="evidence" value="ECO:0007669"/>
    <property type="project" value="UniProtKB-KW"/>
</dbReference>
<organism evidence="9">
    <name type="scientific">Hymenolepis diminuta</name>
    <name type="common">Rat tapeworm</name>
    <dbReference type="NCBI Taxonomy" id="6216"/>
    <lineage>
        <taxon>Eukaryota</taxon>
        <taxon>Metazoa</taxon>
        <taxon>Spiralia</taxon>
        <taxon>Lophotrochozoa</taxon>
        <taxon>Platyhelminthes</taxon>
        <taxon>Cestoda</taxon>
        <taxon>Eucestoda</taxon>
        <taxon>Cyclophyllidea</taxon>
        <taxon>Hymenolepididae</taxon>
        <taxon>Hymenolepis</taxon>
    </lineage>
</organism>
<dbReference type="Pfam" id="PF00615">
    <property type="entry name" value="RGS"/>
    <property type="match status" value="1"/>
</dbReference>
<dbReference type="Gene3D" id="1.10.1240.60">
    <property type="match status" value="1"/>
</dbReference>
<dbReference type="PROSITE" id="PS50132">
    <property type="entry name" value="RGS"/>
    <property type="match status" value="1"/>
</dbReference>
<dbReference type="STRING" id="6216.A0A158QF08"/>
<dbReference type="InterPro" id="IPR036388">
    <property type="entry name" value="WH-like_DNA-bd_sf"/>
</dbReference>
<dbReference type="InterPro" id="IPR036390">
    <property type="entry name" value="WH_DNA-bd_sf"/>
</dbReference>
<accession>A0A158QF08</accession>
<keyword evidence="1" id="KW-0734">Signal transduction inhibitor</keyword>
<dbReference type="SMART" id="SM00049">
    <property type="entry name" value="DEP"/>
    <property type="match status" value="1"/>
</dbReference>
<feature type="domain" description="RGS" evidence="3">
    <location>
        <begin position="364"/>
        <end position="479"/>
    </location>
</feature>
<dbReference type="SUPFAM" id="SSF46785">
    <property type="entry name" value="Winged helix' DNA-binding domain"/>
    <property type="match status" value="1"/>
</dbReference>
<dbReference type="PANTHER" id="PTHR45746">
    <property type="entry name" value="LP21163P"/>
    <property type="match status" value="1"/>
</dbReference>
<feature type="domain" description="DEP" evidence="4">
    <location>
        <begin position="20"/>
        <end position="97"/>
    </location>
</feature>
<dbReference type="InterPro" id="IPR044926">
    <property type="entry name" value="RGS_subdomain_2"/>
</dbReference>
<evidence type="ECO:0000313" key="7">
    <source>
        <dbReference type="Proteomes" id="UP000274504"/>
    </source>
</evidence>
<dbReference type="GO" id="GO:0043005">
    <property type="term" value="C:neuron projection"/>
    <property type="evidence" value="ECO:0007669"/>
    <property type="project" value="TreeGrafter"/>
</dbReference>
<dbReference type="GO" id="GO:0005737">
    <property type="term" value="C:cytoplasm"/>
    <property type="evidence" value="ECO:0007669"/>
    <property type="project" value="TreeGrafter"/>
</dbReference>
<dbReference type="PANTHER" id="PTHR45746:SF5">
    <property type="entry name" value="REGULATOR OF G-PROTEIN SIGNALING 7"/>
    <property type="match status" value="1"/>
</dbReference>
<dbReference type="Gene3D" id="1.10.167.10">
    <property type="entry name" value="Regulator of G-protein Signalling 4, domain 2"/>
    <property type="match status" value="1"/>
</dbReference>
<dbReference type="AlphaFoldDB" id="A0A158QF08"/>
<dbReference type="GO" id="GO:0035556">
    <property type="term" value="P:intracellular signal transduction"/>
    <property type="evidence" value="ECO:0007669"/>
    <property type="project" value="InterPro"/>
</dbReference>
<evidence type="ECO:0000259" key="3">
    <source>
        <dbReference type="PROSITE" id="PS50132"/>
    </source>
</evidence>
<dbReference type="InterPro" id="IPR016137">
    <property type="entry name" value="RGS"/>
</dbReference>
<evidence type="ECO:0000313" key="6">
    <source>
        <dbReference type="EMBL" id="VUZ44040.1"/>
    </source>
</evidence>
<dbReference type="GO" id="GO:0005096">
    <property type="term" value="F:GTPase activator activity"/>
    <property type="evidence" value="ECO:0007669"/>
    <property type="project" value="TreeGrafter"/>
</dbReference>
<dbReference type="InterPro" id="IPR047016">
    <property type="entry name" value="RGS6/7/9/11"/>
</dbReference>
<dbReference type="OrthoDB" id="196547at2759"/>
<dbReference type="Proteomes" id="UP000274504">
    <property type="component" value="Unassembled WGS sequence"/>
</dbReference>
<feature type="region of interest" description="Disordered" evidence="2">
    <location>
        <begin position="509"/>
        <end position="538"/>
    </location>
</feature>
<dbReference type="GO" id="GO:0005886">
    <property type="term" value="C:plasma membrane"/>
    <property type="evidence" value="ECO:0007669"/>
    <property type="project" value="TreeGrafter"/>
</dbReference>
<dbReference type="InterPro" id="IPR000591">
    <property type="entry name" value="DEP_dom"/>
</dbReference>
<dbReference type="EMBL" id="UYSG01011037">
    <property type="protein sequence ID" value="VDL60481.1"/>
    <property type="molecule type" value="Genomic_DNA"/>
</dbReference>
<dbReference type="InterPro" id="IPR047017">
    <property type="entry name" value="RGS6/7/9/11_DHEX_sf"/>
</dbReference>
<reference evidence="6 8" key="3">
    <citation type="submission" date="2019-07" db="EMBL/GenBank/DDBJ databases">
        <authorList>
            <person name="Jastrzebski P J."/>
            <person name="Paukszto L."/>
            <person name="Jastrzebski P J."/>
        </authorList>
    </citation>
    <scope>NUCLEOTIDE SEQUENCE [LARGE SCALE GENOMIC DNA]</scope>
    <source>
        <strain evidence="6 8">WMS-il1</strain>
    </source>
</reference>
<evidence type="ECO:0000256" key="2">
    <source>
        <dbReference type="SAM" id="MobiDB-lite"/>
    </source>
</evidence>
<sequence length="538" mass="61461">MEVFDEIKKIERMIEAMQESETGIIFKSQKVFLTTIPAAVTGDDLISWIENYFSIDHPQEAAHIALLLLLYGYVYPLTDYRSNIVKDDPTAFYRFQAPYYWISKIPKPDSIDYAIYLVKRTLCKRQKHGLEDYEQTALHRLQNALSHKWEFICMQAADQMRLFKDKRKSDQIVLEAQERAFWRVHRPPPSRICCFEERLPRNGLLTRKPLSWRRAHSSFLLHRGHNCSNSPPFAHTLPPNLRKPTPQVLPHSHLRLSNKKSVESLLLFTANRSSYDWFVNNCSAGPGSTTSSFTSSPWLNHPSSFEVSPCIPLVCLPTCDSLLLSTPIGSCLSTTALAETHTDVLDNPSIPFPTVNQVRLWATSFDNLLWDPNGCQAFKAFLEKEFSSENLRFWLSVNAYQFSPIYNLKASGQRIYEEFLAPNAPSEINIDCITRANTAEAVKNPTRFVFVEAKQQIYKLMKSDSYVRFLRSDDYSAVLRLVLTREHSYQQHSNRRSFIRSALLPTGAVAPSSSSAQEEPSHTSRSSSAPLQKPRGSP</sequence>
<dbReference type="InterPro" id="IPR040759">
    <property type="entry name" value="RGS_DHEX"/>
</dbReference>